<comment type="caution">
    <text evidence="2">The sequence shown here is derived from an EMBL/GenBank/DDBJ whole genome shotgun (WGS) entry which is preliminary data.</text>
</comment>
<dbReference type="Proteomes" id="UP000004483">
    <property type="component" value="Unassembled WGS sequence"/>
</dbReference>
<dbReference type="STRING" id="1423814.HMPREF0549_1758"/>
<sequence length="177" mass="20538">MGVKNKIYLASIVVSFISVFVSYLLGQLAANKKFKRDQRYLRYNSLYIPLMEMLYKQRIGKYDFYNLLVFDKFQPFEKLLINNVQFMGKKSAKKLYFIVHQGKSAVIKQNSHNLELLSKGQTLEPLSPEAQDAINEYNALIEQLLLEAEKLAKQLKLDPISEPLRLALQKDQNCQSK</sequence>
<dbReference type="HOGENOM" id="CLU_1516077_0_0_9"/>
<feature type="transmembrane region" description="Helical" evidence="1">
    <location>
        <begin position="6"/>
        <end position="26"/>
    </location>
</feature>
<keyword evidence="1" id="KW-0472">Membrane</keyword>
<evidence type="ECO:0000313" key="2">
    <source>
        <dbReference type="EMBL" id="EEJ39758.1"/>
    </source>
</evidence>
<dbReference type="AlphaFoldDB" id="C2EWC2"/>
<protein>
    <submittedName>
        <fullName evidence="2">Uncharacterized protein</fullName>
    </submittedName>
</protein>
<proteinExistence type="predicted"/>
<name>C2EWC2_9LACO</name>
<reference evidence="2 3" key="1">
    <citation type="submission" date="2009-01" db="EMBL/GenBank/DDBJ databases">
        <authorList>
            <person name="Qin X."/>
            <person name="Bachman B."/>
            <person name="Battles P."/>
            <person name="Bell A."/>
            <person name="Bess C."/>
            <person name="Bickham C."/>
            <person name="Chaboub L."/>
            <person name="Chen D."/>
            <person name="Coyle M."/>
            <person name="Deiros D.R."/>
            <person name="Dinh H."/>
            <person name="Forbes L."/>
            <person name="Fowler G."/>
            <person name="Francisco L."/>
            <person name="Fu Q."/>
            <person name="Gubbala S."/>
            <person name="Hale W."/>
            <person name="Han Y."/>
            <person name="Hemphill L."/>
            <person name="Highlander S.K."/>
            <person name="Hirani K."/>
            <person name="Hogues M."/>
            <person name="Jackson L."/>
            <person name="Jakkamsetti A."/>
            <person name="Javaid M."/>
            <person name="Jiang H."/>
            <person name="Korchina V."/>
            <person name="Kovar C."/>
            <person name="Lara F."/>
            <person name="Lee S."/>
            <person name="Mata R."/>
            <person name="Mathew T."/>
            <person name="Moen C."/>
            <person name="Morales K."/>
            <person name="Munidasa M."/>
            <person name="Nazareth L."/>
            <person name="Ngo R."/>
            <person name="Nguyen L."/>
            <person name="Okwuonu G."/>
            <person name="Ongeri F."/>
            <person name="Patil S."/>
            <person name="Petrosino J."/>
            <person name="Pham C."/>
            <person name="Pham P."/>
            <person name="Pu L.-L."/>
            <person name="Puazo M."/>
            <person name="Raj R."/>
            <person name="Reid J."/>
            <person name="Rouhana J."/>
            <person name="Saada N."/>
            <person name="Shang Y."/>
            <person name="Simmons D."/>
            <person name="Thornton R."/>
            <person name="Warren J."/>
            <person name="Weissenberger G."/>
            <person name="Zhang J."/>
            <person name="Zhang L."/>
            <person name="Zhou C."/>
            <person name="Zhu D."/>
            <person name="Muzny D."/>
            <person name="Worley K."/>
            <person name="Gibbs R."/>
        </authorList>
    </citation>
    <scope>NUCLEOTIDE SEQUENCE [LARGE SCALE GENOMIC DNA]</scope>
    <source>
        <strain evidence="2 3">ATCC 49540</strain>
    </source>
</reference>
<organism evidence="2 3">
    <name type="scientific">Limosilactobacillus vaginalis DSM 5837 = ATCC 49540</name>
    <dbReference type="NCBI Taxonomy" id="1423814"/>
    <lineage>
        <taxon>Bacteria</taxon>
        <taxon>Bacillati</taxon>
        <taxon>Bacillota</taxon>
        <taxon>Bacilli</taxon>
        <taxon>Lactobacillales</taxon>
        <taxon>Lactobacillaceae</taxon>
        <taxon>Limosilactobacillus</taxon>
    </lineage>
</organism>
<dbReference type="EMBL" id="ACGV01000193">
    <property type="protein sequence ID" value="EEJ39758.1"/>
    <property type="molecule type" value="Genomic_DNA"/>
</dbReference>
<evidence type="ECO:0000256" key="1">
    <source>
        <dbReference type="SAM" id="Phobius"/>
    </source>
</evidence>
<gene>
    <name evidence="2" type="ORF">HMPREF0549_1758</name>
</gene>
<evidence type="ECO:0000313" key="3">
    <source>
        <dbReference type="Proteomes" id="UP000004483"/>
    </source>
</evidence>
<keyword evidence="1" id="KW-1133">Transmembrane helix</keyword>
<dbReference type="RefSeq" id="WP_003717378.1">
    <property type="nucleotide sequence ID" value="NZ_AZGL01000080.1"/>
</dbReference>
<accession>C2EWC2</accession>
<keyword evidence="1" id="KW-0812">Transmembrane</keyword>